<accession>A0A8J2VC11</accession>
<comment type="caution">
    <text evidence="1">The sequence shown here is derived from an EMBL/GenBank/DDBJ whole genome shotgun (WGS) entry which is preliminary data.</text>
</comment>
<protein>
    <submittedName>
        <fullName evidence="1">Uncharacterized protein</fullName>
    </submittedName>
</protein>
<dbReference type="EMBL" id="BMGK01000011">
    <property type="protein sequence ID" value="GGD99765.1"/>
    <property type="molecule type" value="Genomic_DNA"/>
</dbReference>
<keyword evidence="2" id="KW-1185">Reference proteome</keyword>
<proteinExistence type="predicted"/>
<organism evidence="1 2">
    <name type="scientific">Planktosalinus lacus</name>
    <dbReference type="NCBI Taxonomy" id="1526573"/>
    <lineage>
        <taxon>Bacteria</taxon>
        <taxon>Pseudomonadati</taxon>
        <taxon>Bacteroidota</taxon>
        <taxon>Flavobacteriia</taxon>
        <taxon>Flavobacteriales</taxon>
        <taxon>Flavobacteriaceae</taxon>
        <taxon>Planktosalinus</taxon>
    </lineage>
</organism>
<evidence type="ECO:0000313" key="1">
    <source>
        <dbReference type="EMBL" id="GGD99765.1"/>
    </source>
</evidence>
<evidence type="ECO:0000313" key="2">
    <source>
        <dbReference type="Proteomes" id="UP000652231"/>
    </source>
</evidence>
<reference evidence="1" key="1">
    <citation type="journal article" date="2014" name="Int. J. Syst. Evol. Microbiol.">
        <title>Complete genome sequence of Corynebacterium casei LMG S-19264T (=DSM 44701T), isolated from a smear-ripened cheese.</title>
        <authorList>
            <consortium name="US DOE Joint Genome Institute (JGI-PGF)"/>
            <person name="Walter F."/>
            <person name="Albersmeier A."/>
            <person name="Kalinowski J."/>
            <person name="Ruckert C."/>
        </authorList>
    </citation>
    <scope>NUCLEOTIDE SEQUENCE</scope>
    <source>
        <strain evidence="1">CGMCC 1.12924</strain>
    </source>
</reference>
<gene>
    <name evidence="1" type="ORF">GCM10011312_24100</name>
</gene>
<dbReference type="RefSeq" id="WP_188442889.1">
    <property type="nucleotide sequence ID" value="NZ_BMGK01000011.1"/>
</dbReference>
<sequence length="116" mass="13731">MKKVIYIFLGIVLIAMFVSNTSESEFINKIENSKDPFADFYMQRLYKNVKPILESKEYYFSPVFDLIYTNLGMLSIADIEYGWMGTLRIDGKYLDEYVNKVSNERYLLIFGKEFKI</sequence>
<reference evidence="1" key="2">
    <citation type="submission" date="2020-09" db="EMBL/GenBank/DDBJ databases">
        <authorList>
            <person name="Sun Q."/>
            <person name="Zhou Y."/>
        </authorList>
    </citation>
    <scope>NUCLEOTIDE SEQUENCE</scope>
    <source>
        <strain evidence="1">CGMCC 1.12924</strain>
    </source>
</reference>
<name>A0A8J2VC11_9FLAO</name>
<dbReference type="AlphaFoldDB" id="A0A8J2VC11"/>
<dbReference type="Proteomes" id="UP000652231">
    <property type="component" value="Unassembled WGS sequence"/>
</dbReference>